<dbReference type="PATRIC" id="fig|134605.3.peg.846"/>
<evidence type="ECO:0000259" key="9">
    <source>
        <dbReference type="Pfam" id="PF26540"/>
    </source>
</evidence>
<dbReference type="HAMAP" id="MF_00159">
    <property type="entry name" value="IspG"/>
    <property type="match status" value="1"/>
</dbReference>
<dbReference type="Pfam" id="PF26540">
    <property type="entry name" value="GcpE_C"/>
    <property type="match status" value="1"/>
</dbReference>
<feature type="domain" description="IspG TIM-barrel" evidence="8">
    <location>
        <begin position="10"/>
        <end position="249"/>
    </location>
</feature>
<dbReference type="NCBIfam" id="TIGR00612">
    <property type="entry name" value="ispG_gcpE"/>
    <property type="match status" value="1"/>
</dbReference>
<dbReference type="Proteomes" id="UP000070617">
    <property type="component" value="Unassembled WGS sequence"/>
</dbReference>
<protein>
    <recommendedName>
        <fullName evidence="7">4-hydroxy-3-methylbut-2-en-1-yl diphosphate synthase (flavodoxin)</fullName>
        <ecNumber evidence="7">1.17.7.3</ecNumber>
    </recommendedName>
    <alternativeName>
        <fullName evidence="7">1-hydroxy-2-methyl-2-(E)-butenyl 4-diphosphate synthase</fullName>
    </alternativeName>
</protein>
<dbReference type="Pfam" id="PF04551">
    <property type="entry name" value="GcpE"/>
    <property type="match status" value="1"/>
</dbReference>
<comment type="caution">
    <text evidence="10">The sequence shown here is derived from an EMBL/GenBank/DDBJ whole genome shotgun (WGS) entry which is preliminary data.</text>
</comment>
<keyword evidence="4 7" id="KW-0408">Iron</keyword>
<evidence type="ECO:0000256" key="7">
    <source>
        <dbReference type="HAMAP-Rule" id="MF_00159"/>
    </source>
</evidence>
<dbReference type="InterPro" id="IPR011005">
    <property type="entry name" value="Dihydropteroate_synth-like_sf"/>
</dbReference>
<dbReference type="InterPro" id="IPR016425">
    <property type="entry name" value="IspG_bac"/>
</dbReference>
<feature type="domain" description="IspG C-terminal" evidence="9">
    <location>
        <begin position="263"/>
        <end position="351"/>
    </location>
</feature>
<comment type="function">
    <text evidence="7">Converts 2C-methyl-D-erythritol 2,4-cyclodiphosphate (ME-2,4cPP) into 1-hydroxy-2-methyl-2-(E)-butenyl 4-diphosphate.</text>
</comment>
<dbReference type="InterPro" id="IPR058578">
    <property type="entry name" value="IspG_TIM"/>
</dbReference>
<evidence type="ECO:0000256" key="3">
    <source>
        <dbReference type="ARBA" id="ARBA00023002"/>
    </source>
</evidence>
<name>A0A133NFE4_9FUSO</name>
<dbReference type="SUPFAM" id="SSF56014">
    <property type="entry name" value="Nitrite and sulphite reductase 4Fe-4S domain-like"/>
    <property type="match status" value="1"/>
</dbReference>
<evidence type="ECO:0000313" key="11">
    <source>
        <dbReference type="Proteomes" id="UP000070617"/>
    </source>
</evidence>
<dbReference type="PANTHER" id="PTHR30454:SF0">
    <property type="entry name" value="4-HYDROXY-3-METHYLBUT-2-EN-1-YL DIPHOSPHATE SYNTHASE (FERREDOXIN), CHLOROPLASTIC"/>
    <property type="match status" value="1"/>
</dbReference>
<dbReference type="STRING" id="134605.HMPREF3206_00849"/>
<organism evidence="10 11">
    <name type="scientific">Fusobacterium equinum</name>
    <dbReference type="NCBI Taxonomy" id="134605"/>
    <lineage>
        <taxon>Bacteria</taxon>
        <taxon>Fusobacteriati</taxon>
        <taxon>Fusobacteriota</taxon>
        <taxon>Fusobacteriia</taxon>
        <taxon>Fusobacteriales</taxon>
        <taxon>Fusobacteriaceae</taxon>
        <taxon>Fusobacterium</taxon>
    </lineage>
</organism>
<dbReference type="AlphaFoldDB" id="A0A133NFE4"/>
<sequence length="357" mass="39419">MVLEMGRKSREVQIRDLKLGKGNPVIIQSMTNTETSDVKATVRQILDLEEAGCELVRMTINTKEAAMAIPAIKERVHIPLVADIHFDYRLALLAMENGIDKLRINPGNIGSEDKIFLVVEKAKEKKIPIRIGVNSGSLEKHILEKYGTVTADAMVESAMYHVKLLEKYGFYDIVISLKASNVAMMVEAYRKIQTLVDYPLHLGVTEAGTAFQGSIKSSIGIGSLLVDDIGDTIRVSLTENPVEEIKVAKEILKVLGLRKEGVEIVSCPTCGRTEIDLISLAKTVEKEFAKEKRNIKIAVMGCVVNGPGEAREADYGIAGGKGIGILFQKGKIVKKVKEKDILKELKNMIEEDFKRKN</sequence>
<dbReference type="Gene3D" id="3.30.413.10">
    <property type="entry name" value="Sulfite Reductase Hemoprotein, domain 1"/>
    <property type="match status" value="1"/>
</dbReference>
<dbReference type="PANTHER" id="PTHR30454">
    <property type="entry name" value="4-HYDROXY-3-METHYLBUT-2-EN-1-YL DIPHOSPHATE SYNTHASE"/>
    <property type="match status" value="1"/>
</dbReference>
<comment type="similarity">
    <text evidence="7">Belongs to the IspG family.</text>
</comment>
<feature type="binding site" evidence="7">
    <location>
        <position position="302"/>
    </location>
    <ligand>
        <name>[4Fe-4S] cluster</name>
        <dbReference type="ChEBI" id="CHEBI:49883"/>
    </ligand>
</feature>
<dbReference type="FunFam" id="3.30.413.10:FF:000005">
    <property type="entry name" value="4-hydroxy-3-methylbut-2-en-1-yl diphosphate synthase (flavodoxin)"/>
    <property type="match status" value="1"/>
</dbReference>
<dbReference type="GO" id="GO:0051539">
    <property type="term" value="F:4 iron, 4 sulfur cluster binding"/>
    <property type="evidence" value="ECO:0007669"/>
    <property type="project" value="UniProtKB-UniRule"/>
</dbReference>
<evidence type="ECO:0000256" key="6">
    <source>
        <dbReference type="ARBA" id="ARBA00023229"/>
    </source>
</evidence>
<dbReference type="FunFam" id="3.20.20.20:FF:000001">
    <property type="entry name" value="4-hydroxy-3-methylbut-2-en-1-yl diphosphate synthase (flavodoxin)"/>
    <property type="match status" value="1"/>
</dbReference>
<comment type="pathway">
    <text evidence="7">Isoprenoid biosynthesis; isopentenyl diphosphate biosynthesis via DXP pathway; isopentenyl diphosphate from 1-deoxy-D-xylulose 5-phosphate: step 5/6.</text>
</comment>
<reference evidence="11" key="1">
    <citation type="submission" date="2016-01" db="EMBL/GenBank/DDBJ databases">
        <authorList>
            <person name="Mitreva M."/>
            <person name="Pepin K.H."/>
            <person name="Mihindukulasuriya K.A."/>
            <person name="Fulton R."/>
            <person name="Fronick C."/>
            <person name="O'Laughlin M."/>
            <person name="Miner T."/>
            <person name="Herter B."/>
            <person name="Rosa B.A."/>
            <person name="Cordes M."/>
            <person name="Tomlinson C."/>
            <person name="Wollam A."/>
            <person name="Palsikar V.B."/>
            <person name="Mardis E.R."/>
            <person name="Wilson R.K."/>
        </authorList>
    </citation>
    <scope>NUCLEOTIDE SEQUENCE [LARGE SCALE GENOMIC DNA]</scope>
    <source>
        <strain evidence="11">CMW8396</strain>
    </source>
</reference>
<dbReference type="NCBIfam" id="NF001540">
    <property type="entry name" value="PRK00366.1"/>
    <property type="match status" value="1"/>
</dbReference>
<dbReference type="Gene3D" id="3.20.20.20">
    <property type="entry name" value="Dihydropteroate synthase-like"/>
    <property type="match status" value="1"/>
</dbReference>
<dbReference type="InterPro" id="IPR045854">
    <property type="entry name" value="NO2/SO3_Rdtase_4Fe4S_sf"/>
</dbReference>
<dbReference type="GO" id="GO:0019288">
    <property type="term" value="P:isopentenyl diphosphate biosynthetic process, methylerythritol 4-phosphate pathway"/>
    <property type="evidence" value="ECO:0007669"/>
    <property type="project" value="UniProtKB-UniRule"/>
</dbReference>
<evidence type="ECO:0000256" key="1">
    <source>
        <dbReference type="ARBA" id="ARBA00022485"/>
    </source>
</evidence>
<proteinExistence type="inferred from homology"/>
<dbReference type="GO" id="GO:0046429">
    <property type="term" value="F:4-hydroxy-3-methylbut-2-en-1-yl diphosphate synthase activity (ferredoxin)"/>
    <property type="evidence" value="ECO:0007669"/>
    <property type="project" value="UniProtKB-UniRule"/>
</dbReference>
<comment type="cofactor">
    <cofactor evidence="7">
        <name>[4Fe-4S] cluster</name>
        <dbReference type="ChEBI" id="CHEBI:49883"/>
    </cofactor>
    <text evidence="7">Binds 1 [4Fe-4S] cluster.</text>
</comment>
<dbReference type="PIRSF" id="PIRSF004640">
    <property type="entry name" value="IspG"/>
    <property type="match status" value="1"/>
</dbReference>
<keyword evidence="5 7" id="KW-0411">Iron-sulfur</keyword>
<keyword evidence="11" id="KW-1185">Reference proteome</keyword>
<dbReference type="GO" id="GO:0016114">
    <property type="term" value="P:terpenoid biosynthetic process"/>
    <property type="evidence" value="ECO:0007669"/>
    <property type="project" value="InterPro"/>
</dbReference>
<accession>A0A133NFE4</accession>
<dbReference type="InterPro" id="IPR004588">
    <property type="entry name" value="IspG_bac-typ"/>
</dbReference>
<evidence type="ECO:0000256" key="2">
    <source>
        <dbReference type="ARBA" id="ARBA00022723"/>
    </source>
</evidence>
<evidence type="ECO:0000313" key="10">
    <source>
        <dbReference type="EMBL" id="KXA15018.1"/>
    </source>
</evidence>
<dbReference type="EMBL" id="LRPX01000035">
    <property type="protein sequence ID" value="KXA15018.1"/>
    <property type="molecule type" value="Genomic_DNA"/>
</dbReference>
<dbReference type="EC" id="1.17.7.3" evidence="7"/>
<feature type="binding site" evidence="7">
    <location>
        <position position="267"/>
    </location>
    <ligand>
        <name>[4Fe-4S] cluster</name>
        <dbReference type="ChEBI" id="CHEBI:49883"/>
    </ligand>
</feature>
<comment type="catalytic activity">
    <reaction evidence="7">
        <text>(2E)-4-hydroxy-3-methylbut-2-enyl diphosphate + oxidized [flavodoxin] + H2O + 2 H(+) = 2-C-methyl-D-erythritol 2,4-cyclic diphosphate + reduced [flavodoxin]</text>
        <dbReference type="Rhea" id="RHEA:43604"/>
        <dbReference type="Rhea" id="RHEA-COMP:10622"/>
        <dbReference type="Rhea" id="RHEA-COMP:10623"/>
        <dbReference type="ChEBI" id="CHEBI:15377"/>
        <dbReference type="ChEBI" id="CHEBI:15378"/>
        <dbReference type="ChEBI" id="CHEBI:57618"/>
        <dbReference type="ChEBI" id="CHEBI:58210"/>
        <dbReference type="ChEBI" id="CHEBI:58483"/>
        <dbReference type="ChEBI" id="CHEBI:128753"/>
        <dbReference type="EC" id="1.17.7.3"/>
    </reaction>
</comment>
<dbReference type="UniPathway" id="UPA00056">
    <property type="reaction ID" value="UER00096"/>
</dbReference>
<evidence type="ECO:0000259" key="8">
    <source>
        <dbReference type="Pfam" id="PF04551"/>
    </source>
</evidence>
<keyword evidence="3 7" id="KW-0560">Oxidoreductase</keyword>
<dbReference type="GO" id="GO:0141197">
    <property type="term" value="F:4-hydroxy-3-methylbut-2-enyl-diphosphate synthase activity (flavodoxin)"/>
    <property type="evidence" value="ECO:0007669"/>
    <property type="project" value="UniProtKB-EC"/>
</dbReference>
<feature type="binding site" evidence="7">
    <location>
        <position position="309"/>
    </location>
    <ligand>
        <name>[4Fe-4S] cluster</name>
        <dbReference type="ChEBI" id="CHEBI:49883"/>
    </ligand>
</feature>
<keyword evidence="2 7" id="KW-0479">Metal-binding</keyword>
<dbReference type="InterPro" id="IPR058579">
    <property type="entry name" value="IspG_C"/>
</dbReference>
<keyword evidence="6 7" id="KW-0414">Isoprene biosynthesis</keyword>
<gene>
    <name evidence="7" type="primary">ispG</name>
    <name evidence="10" type="ORF">HMPREF3206_00849</name>
</gene>
<evidence type="ECO:0000256" key="5">
    <source>
        <dbReference type="ARBA" id="ARBA00023014"/>
    </source>
</evidence>
<evidence type="ECO:0000256" key="4">
    <source>
        <dbReference type="ARBA" id="ARBA00023004"/>
    </source>
</evidence>
<feature type="binding site" evidence="7">
    <location>
        <position position="270"/>
    </location>
    <ligand>
        <name>[4Fe-4S] cluster</name>
        <dbReference type="ChEBI" id="CHEBI:49883"/>
    </ligand>
</feature>
<dbReference type="GO" id="GO:0005506">
    <property type="term" value="F:iron ion binding"/>
    <property type="evidence" value="ECO:0007669"/>
    <property type="project" value="InterPro"/>
</dbReference>
<keyword evidence="1 7" id="KW-0004">4Fe-4S</keyword>
<dbReference type="SUPFAM" id="SSF51717">
    <property type="entry name" value="Dihydropteroate synthetase-like"/>
    <property type="match status" value="1"/>
</dbReference>